<dbReference type="GO" id="GO:0005744">
    <property type="term" value="C:TIM23 mitochondrial import inner membrane translocase complex"/>
    <property type="evidence" value="ECO:0007669"/>
    <property type="project" value="UniProtKB-UniRule"/>
</dbReference>
<dbReference type="SMART" id="SM00577">
    <property type="entry name" value="CPDc"/>
    <property type="match status" value="1"/>
</dbReference>
<feature type="domain" description="FCP1 homology" evidence="2">
    <location>
        <begin position="1"/>
        <end position="89"/>
    </location>
</feature>
<dbReference type="Gramene" id="OB05G16230.1">
    <property type="protein sequence ID" value="OB05G16230.1"/>
    <property type="gene ID" value="OB05G16230"/>
</dbReference>
<dbReference type="PROSITE" id="PS50969">
    <property type="entry name" value="FCP1"/>
    <property type="match status" value="1"/>
</dbReference>
<dbReference type="InterPro" id="IPR036412">
    <property type="entry name" value="HAD-like_sf"/>
</dbReference>
<reference evidence="3" key="2">
    <citation type="submission" date="2013-04" db="UniProtKB">
        <authorList>
            <consortium name="EnsemblPlants"/>
        </authorList>
    </citation>
    <scope>IDENTIFICATION</scope>
</reference>
<dbReference type="InterPro" id="IPR023214">
    <property type="entry name" value="HAD_sf"/>
</dbReference>
<keyword evidence="1" id="KW-0496">Mitochondrion</keyword>
<dbReference type="Proteomes" id="UP000006038">
    <property type="component" value="Chromosome 5"/>
</dbReference>
<dbReference type="EnsemblPlants" id="OB05G16230.1">
    <property type="protein sequence ID" value="OB05G16230.1"/>
    <property type="gene ID" value="OB05G16230"/>
</dbReference>
<evidence type="ECO:0000313" key="4">
    <source>
        <dbReference type="Proteomes" id="UP000006038"/>
    </source>
</evidence>
<keyword evidence="1" id="KW-0811">Translocation</keyword>
<dbReference type="OrthoDB" id="277011at2759"/>
<dbReference type="KEGG" id="obr:102721840"/>
<dbReference type="GeneID" id="102721840"/>
<dbReference type="Pfam" id="PF03031">
    <property type="entry name" value="NIF"/>
    <property type="match status" value="1"/>
</dbReference>
<evidence type="ECO:0000259" key="2">
    <source>
        <dbReference type="PROSITE" id="PS50969"/>
    </source>
</evidence>
<dbReference type="InterPro" id="IPR050365">
    <property type="entry name" value="TIM50"/>
</dbReference>
<dbReference type="OMA" id="KMKSEIM"/>
<evidence type="ECO:0000256" key="1">
    <source>
        <dbReference type="RuleBase" id="RU365079"/>
    </source>
</evidence>
<comment type="similarity">
    <text evidence="1">Belongs to the TIM50 family.</text>
</comment>
<dbReference type="eggNOG" id="KOG1605">
    <property type="taxonomic scope" value="Eukaryota"/>
</dbReference>
<proteinExistence type="inferred from homology"/>
<dbReference type="PANTHER" id="PTHR12210">
    <property type="entry name" value="DULLARD PROTEIN PHOSPHATASE"/>
    <property type="match status" value="1"/>
</dbReference>
<dbReference type="HOGENOM" id="CLU_020262_4_5_1"/>
<keyword evidence="4" id="KW-1185">Reference proteome</keyword>
<name>J3M4U9_ORYBR</name>
<organism evidence="3">
    <name type="scientific">Oryza brachyantha</name>
    <name type="common">malo sina</name>
    <dbReference type="NCBI Taxonomy" id="4533"/>
    <lineage>
        <taxon>Eukaryota</taxon>
        <taxon>Viridiplantae</taxon>
        <taxon>Streptophyta</taxon>
        <taxon>Embryophyta</taxon>
        <taxon>Tracheophyta</taxon>
        <taxon>Spermatophyta</taxon>
        <taxon>Magnoliopsida</taxon>
        <taxon>Liliopsida</taxon>
        <taxon>Poales</taxon>
        <taxon>Poaceae</taxon>
        <taxon>BOP clade</taxon>
        <taxon>Oryzoideae</taxon>
        <taxon>Oryzeae</taxon>
        <taxon>Oryzinae</taxon>
        <taxon>Oryza</taxon>
    </lineage>
</organism>
<dbReference type="GO" id="GO:0015031">
    <property type="term" value="P:protein transport"/>
    <property type="evidence" value="ECO:0007669"/>
    <property type="project" value="UniProtKB-KW"/>
</dbReference>
<keyword evidence="1" id="KW-0809">Transit peptide</keyword>
<comment type="subunit">
    <text evidence="1">Component of the TIM23 complex.</text>
</comment>
<dbReference type="AlphaFoldDB" id="J3M4U9"/>
<keyword evidence="1" id="KW-0653">Protein transport</keyword>
<comment type="subcellular location">
    <subcellularLocation>
        <location evidence="1">Mitochondrion inner membrane</location>
        <topology evidence="1">Single-pass membrane protein</topology>
    </subcellularLocation>
</comment>
<dbReference type="SUPFAM" id="SSF56784">
    <property type="entry name" value="HAD-like"/>
    <property type="match status" value="1"/>
</dbReference>
<reference evidence="3" key="1">
    <citation type="journal article" date="2013" name="Nat. Commun.">
        <title>Whole-genome sequencing of Oryza brachyantha reveals mechanisms underlying Oryza genome evolution.</title>
        <authorList>
            <person name="Chen J."/>
            <person name="Huang Q."/>
            <person name="Gao D."/>
            <person name="Wang J."/>
            <person name="Lang Y."/>
            <person name="Liu T."/>
            <person name="Li B."/>
            <person name="Bai Z."/>
            <person name="Luis Goicoechea J."/>
            <person name="Liang C."/>
            <person name="Chen C."/>
            <person name="Zhang W."/>
            <person name="Sun S."/>
            <person name="Liao Y."/>
            <person name="Zhang X."/>
            <person name="Yang L."/>
            <person name="Song C."/>
            <person name="Wang M."/>
            <person name="Shi J."/>
            <person name="Liu G."/>
            <person name="Liu J."/>
            <person name="Zhou H."/>
            <person name="Zhou W."/>
            <person name="Yu Q."/>
            <person name="An N."/>
            <person name="Chen Y."/>
            <person name="Cai Q."/>
            <person name="Wang B."/>
            <person name="Liu B."/>
            <person name="Min J."/>
            <person name="Huang Y."/>
            <person name="Wu H."/>
            <person name="Li Z."/>
            <person name="Zhang Y."/>
            <person name="Yin Y."/>
            <person name="Song W."/>
            <person name="Jiang J."/>
            <person name="Jackson S.A."/>
            <person name="Wing R.A."/>
            <person name="Wang J."/>
            <person name="Chen M."/>
        </authorList>
    </citation>
    <scope>NUCLEOTIDE SEQUENCE [LARGE SCALE GENOMIC DNA]</scope>
    <source>
        <strain evidence="3">cv. IRGC 101232</strain>
    </source>
</reference>
<protein>
    <recommendedName>
        <fullName evidence="1">Mitochondrial import inner membrane translocase subunit TIM50</fullName>
    </recommendedName>
</protein>
<dbReference type="InterPro" id="IPR004274">
    <property type="entry name" value="FCP1_dom"/>
</dbReference>
<dbReference type="STRING" id="4533.J3M4U9"/>
<accession>J3M4U9</accession>
<evidence type="ECO:0000313" key="3">
    <source>
        <dbReference type="EnsemblPlants" id="OB05G16230.1"/>
    </source>
</evidence>
<sequence>YASLVLDHLDPAGVLFSHRLYRGACRDPGDGRLVKDLAATGRELHRAVIVDDNPNAYSLQPENAVPVAPFIDDANDQELERVMGILAIAAEFDDTRDAIKHYKDLVEAT</sequence>
<keyword evidence="1" id="KW-0813">Transport</keyword>
<dbReference type="Gene3D" id="3.40.50.1000">
    <property type="entry name" value="HAD superfamily/HAD-like"/>
    <property type="match status" value="1"/>
</dbReference>
<comment type="function">
    <text evidence="1">Essential component of the TIM23 complex, a complex that mediates the translocation of transit peptide-containing proteins across the mitochondrial inner membrane.</text>
</comment>